<gene>
    <name evidence="1" type="ORF">DCM90_03100</name>
</gene>
<comment type="caution">
    <text evidence="1">The sequence shown here is derived from an EMBL/GenBank/DDBJ whole genome shotgun (WGS) entry which is preliminary data.</text>
</comment>
<dbReference type="OrthoDB" id="2298311at2"/>
<dbReference type="EMBL" id="QCXQ01000002">
    <property type="protein sequence ID" value="PWF99949.1"/>
    <property type="molecule type" value="Genomic_DNA"/>
</dbReference>
<dbReference type="Proteomes" id="UP000245080">
    <property type="component" value="Unassembled WGS sequence"/>
</dbReference>
<dbReference type="AlphaFoldDB" id="A0A2V1N0V8"/>
<keyword evidence="2" id="KW-1185">Reference proteome</keyword>
<reference evidence="1 2" key="1">
    <citation type="journal article" date="2018" name="Int. J. Syst. Evol. Microbiol.">
        <title>Lactobacillus bambusae sp. nov., isolated from a traditional fermented Ma-bamboo shoots of Taiwan.</title>
        <authorList>
            <person name="Wang L.-T."/>
        </authorList>
    </citation>
    <scope>NUCLEOTIDE SEQUENCE [LARGE SCALE GENOMIC DNA]</scope>
    <source>
        <strain evidence="1 2">BS-W1</strain>
    </source>
</reference>
<evidence type="ECO:0000313" key="2">
    <source>
        <dbReference type="Proteomes" id="UP000245080"/>
    </source>
</evidence>
<accession>A0A2V1N0V8</accession>
<organism evidence="1 2">
    <name type="scientific">Levilactobacillus bambusae</name>
    <dbReference type="NCBI Taxonomy" id="2024736"/>
    <lineage>
        <taxon>Bacteria</taxon>
        <taxon>Bacillati</taxon>
        <taxon>Bacillota</taxon>
        <taxon>Bacilli</taxon>
        <taxon>Lactobacillales</taxon>
        <taxon>Lactobacillaceae</taxon>
        <taxon>Levilactobacillus</taxon>
    </lineage>
</organism>
<protein>
    <submittedName>
        <fullName evidence="1">Uncharacterized protein</fullName>
    </submittedName>
</protein>
<sequence>MDNARLKIDPEKFAYHYLDSLEKEPVPNGKGVERSVKDRLFAYLSAYVLIERFNQLEVSHFDSQPSINPQPKSLKDVAKNVARINQLAAQQITTDQLPTDENEPDLNLTNSSVKSFLENLIKINEKASSHNRY</sequence>
<proteinExistence type="predicted"/>
<dbReference type="RefSeq" id="WP_109249899.1">
    <property type="nucleotide sequence ID" value="NZ_QCXQ01000002.1"/>
</dbReference>
<name>A0A2V1N0V8_9LACO</name>
<evidence type="ECO:0000313" key="1">
    <source>
        <dbReference type="EMBL" id="PWF99949.1"/>
    </source>
</evidence>